<evidence type="ECO:0000256" key="7">
    <source>
        <dbReference type="ARBA" id="ARBA00031174"/>
    </source>
</evidence>
<dbReference type="Pfam" id="PF00939">
    <property type="entry name" value="Na_sulph_symp"/>
    <property type="match status" value="1"/>
</dbReference>
<keyword evidence="6 8" id="KW-0472">Membrane</keyword>
<feature type="transmembrane region" description="Helical" evidence="8">
    <location>
        <begin position="57"/>
        <end position="74"/>
    </location>
</feature>
<feature type="transmembrane region" description="Helical" evidence="8">
    <location>
        <begin position="128"/>
        <end position="153"/>
    </location>
</feature>
<organism evidence="9 11">
    <name type="scientific">Anaerotignum neopropionicum</name>
    <dbReference type="NCBI Taxonomy" id="36847"/>
    <lineage>
        <taxon>Bacteria</taxon>
        <taxon>Bacillati</taxon>
        <taxon>Bacillota</taxon>
        <taxon>Clostridia</taxon>
        <taxon>Lachnospirales</taxon>
        <taxon>Anaerotignaceae</taxon>
        <taxon>Anaerotignum</taxon>
    </lineage>
</organism>
<evidence type="ECO:0000256" key="1">
    <source>
        <dbReference type="ARBA" id="ARBA00004141"/>
    </source>
</evidence>
<dbReference type="AlphaFoldDB" id="A0A136WI35"/>
<dbReference type="NCBIfam" id="TIGR00785">
    <property type="entry name" value="dass"/>
    <property type="match status" value="1"/>
</dbReference>
<evidence type="ECO:0000256" key="2">
    <source>
        <dbReference type="ARBA" id="ARBA00006772"/>
    </source>
</evidence>
<dbReference type="Proteomes" id="UP000070539">
    <property type="component" value="Unassembled WGS sequence"/>
</dbReference>
<proteinExistence type="inferred from homology"/>
<accession>A0A136WI35</accession>
<keyword evidence="11" id="KW-1185">Reference proteome</keyword>
<dbReference type="InterPro" id="IPR001898">
    <property type="entry name" value="SLC13A/DASS"/>
</dbReference>
<feature type="transmembrane region" description="Helical" evidence="8">
    <location>
        <begin position="390"/>
        <end position="409"/>
    </location>
</feature>
<evidence type="ECO:0000256" key="5">
    <source>
        <dbReference type="ARBA" id="ARBA00022989"/>
    </source>
</evidence>
<gene>
    <name evidence="9" type="primary">sdcS_1</name>
    <name evidence="10" type="synonym">sdcS_2</name>
    <name evidence="9" type="ORF">CLNEO_03300</name>
    <name evidence="10" type="ORF">CLNEO_04590</name>
</gene>
<comment type="caution">
    <text evidence="9">The sequence shown here is derived from an EMBL/GenBank/DDBJ whole genome shotgun (WGS) entry which is preliminary data.</text>
</comment>
<dbReference type="RefSeq" id="WP_066083833.1">
    <property type="nucleotide sequence ID" value="NZ_LRVM01000001.1"/>
</dbReference>
<evidence type="ECO:0000313" key="10">
    <source>
        <dbReference type="EMBL" id="KXL54353.1"/>
    </source>
</evidence>
<evidence type="ECO:0000313" key="11">
    <source>
        <dbReference type="Proteomes" id="UP000070539"/>
    </source>
</evidence>
<feature type="transmembrane region" description="Helical" evidence="8">
    <location>
        <begin position="216"/>
        <end position="235"/>
    </location>
</feature>
<evidence type="ECO:0000256" key="4">
    <source>
        <dbReference type="ARBA" id="ARBA00022692"/>
    </source>
</evidence>
<evidence type="ECO:0000256" key="8">
    <source>
        <dbReference type="SAM" id="Phobius"/>
    </source>
</evidence>
<evidence type="ECO:0000256" key="6">
    <source>
        <dbReference type="ARBA" id="ARBA00023136"/>
    </source>
</evidence>
<name>A0A136WI35_9FIRM</name>
<comment type="similarity">
    <text evidence="2">Belongs to the SLC13A/DASS transporter (TC 2.A.47) family. NADC subfamily.</text>
</comment>
<dbReference type="GO" id="GO:0005886">
    <property type="term" value="C:plasma membrane"/>
    <property type="evidence" value="ECO:0007669"/>
    <property type="project" value="TreeGrafter"/>
</dbReference>
<sequence>MGKYAIRKIGFFIGIIVFVIMLAMPTPEGLTPIAQKVLASTVLMVIFWVTEAIPIAMTSYLPLIVFPIISLTGAKGQNDIQLFSHYAYTTVYLLVGVGFLSGAMVKWNLHRRIALGIVRKVGAKPKNLILGFILAVAFVSMWMSNTTATVMMIPVALSITAALKDTDGGFKKALILSIPFAATIGGIGTVIGTTTNPTGIGLIRESIGLDITFTDWLKIGLPFVIVIIPILWIYMVKFFKVDKMKDIDVSAIDNEYHKLGPMSKGEKFTAYIFLFAIVAWMTRSQVWGKFIPFATDETIAMFAALLTIVVPVNWKEGEYLMDMKTAIKEIPWSACILLGGSMVMGNAFKDSGCAAWIAGKLGGLAGLSPLLIVIIVGVVTAIITELTTNAVVVAAFLPVLASVGTAIGVNPLAMMLACMLACNFAFMLPPATPPNAVAYGSGEIEMADLIKCGLGLKIICLIVFPVIIYGITMGVFGFGV</sequence>
<feature type="transmembrane region" description="Helical" evidence="8">
    <location>
        <begin position="9"/>
        <end position="27"/>
    </location>
</feature>
<dbReference type="OrthoDB" id="9765532at2"/>
<dbReference type="GO" id="GO:1905039">
    <property type="term" value="P:carboxylic acid transmembrane transport"/>
    <property type="evidence" value="ECO:0007669"/>
    <property type="project" value="UniProtKB-ARBA"/>
</dbReference>
<dbReference type="GO" id="GO:0008514">
    <property type="term" value="F:organic anion transmembrane transporter activity"/>
    <property type="evidence" value="ECO:0007669"/>
    <property type="project" value="UniProtKB-ARBA"/>
</dbReference>
<feature type="transmembrane region" description="Helical" evidence="8">
    <location>
        <begin position="298"/>
        <end position="314"/>
    </location>
</feature>
<dbReference type="PANTHER" id="PTHR10283">
    <property type="entry name" value="SOLUTE CARRIER FAMILY 13 MEMBER"/>
    <property type="match status" value="1"/>
</dbReference>
<dbReference type="EMBL" id="LRVM01000001">
    <property type="protein sequence ID" value="KXL54228.1"/>
    <property type="molecule type" value="Genomic_DNA"/>
</dbReference>
<keyword evidence="4 8" id="KW-0812">Transmembrane</keyword>
<dbReference type="STRING" id="36847.CLNEO_03300"/>
<reference evidence="9 11" key="1">
    <citation type="submission" date="2016-01" db="EMBL/GenBank/DDBJ databases">
        <title>Genome sequence of Clostridium neopropionicum X4, DSM-3847.</title>
        <authorList>
            <person name="Poehlein A."/>
            <person name="Beck M.H."/>
            <person name="Bengelsdorf F.R."/>
            <person name="Daniel R."/>
            <person name="Duerre P."/>
        </authorList>
    </citation>
    <scope>NUCLEOTIDE SEQUENCE [LARGE SCALE GENOMIC DNA]</scope>
    <source>
        <strain evidence="9 11">DSM-3847</strain>
    </source>
</reference>
<feature type="transmembrane region" description="Helical" evidence="8">
    <location>
        <begin position="86"/>
        <end position="107"/>
    </location>
</feature>
<keyword evidence="5 8" id="KW-1133">Transmembrane helix</keyword>
<protein>
    <recommendedName>
        <fullName evidence="3">Sodium-dependent dicarboxylate transporter SdcS</fullName>
    </recommendedName>
    <alternativeName>
        <fullName evidence="7">Na(+)/dicarboxylate symporter</fullName>
    </alternativeName>
</protein>
<feature type="transmembrane region" description="Helical" evidence="8">
    <location>
        <begin position="173"/>
        <end position="195"/>
    </location>
</feature>
<dbReference type="EMBL" id="LRVM01000001">
    <property type="protein sequence ID" value="KXL54353.1"/>
    <property type="molecule type" value="Genomic_DNA"/>
</dbReference>
<evidence type="ECO:0000313" key="9">
    <source>
        <dbReference type="EMBL" id="KXL54228.1"/>
    </source>
</evidence>
<feature type="transmembrane region" description="Helical" evidence="8">
    <location>
        <begin position="454"/>
        <end position="478"/>
    </location>
</feature>
<feature type="transmembrane region" description="Helical" evidence="8">
    <location>
        <begin position="361"/>
        <end position="384"/>
    </location>
</feature>
<evidence type="ECO:0000256" key="3">
    <source>
        <dbReference type="ARBA" id="ARBA00020150"/>
    </source>
</evidence>
<dbReference type="PANTHER" id="PTHR10283:SF82">
    <property type="entry name" value="SOLUTE CARRIER FAMILY 13 MEMBER 2"/>
    <property type="match status" value="1"/>
</dbReference>
<feature type="transmembrane region" description="Helical" evidence="8">
    <location>
        <begin position="268"/>
        <end position="286"/>
    </location>
</feature>
<comment type="subcellular location">
    <subcellularLocation>
        <location evidence="1">Membrane</location>
        <topology evidence="1">Multi-pass membrane protein</topology>
    </subcellularLocation>
</comment>